<sequence>VEEANRIILNHPRTAIFILQYLYGMRVIGAMGLGTTELSFARFVLYEALNCMLWALVVFTAGYVLGETFIHILHGWFRWAWMGISLLVLLLFFRHLKLFLHSKIETDRKA</sequence>
<dbReference type="AlphaFoldDB" id="A0A3B1CY84"/>
<keyword evidence="1" id="KW-0812">Transmembrane</keyword>
<evidence type="ECO:0000313" key="2">
    <source>
        <dbReference type="EMBL" id="VAX28858.1"/>
    </source>
</evidence>
<feature type="transmembrane region" description="Helical" evidence="1">
    <location>
        <begin position="15"/>
        <end position="36"/>
    </location>
</feature>
<evidence type="ECO:0000256" key="1">
    <source>
        <dbReference type="SAM" id="Phobius"/>
    </source>
</evidence>
<name>A0A3B1CY84_9ZZZZ</name>
<dbReference type="EMBL" id="UOGH01000099">
    <property type="protein sequence ID" value="VAX28858.1"/>
    <property type="molecule type" value="Genomic_DNA"/>
</dbReference>
<feature type="non-terminal residue" evidence="2">
    <location>
        <position position="1"/>
    </location>
</feature>
<protein>
    <submittedName>
        <fullName evidence="2">Uncharacterized protein</fullName>
    </submittedName>
</protein>
<reference evidence="2" key="1">
    <citation type="submission" date="2018-06" db="EMBL/GenBank/DDBJ databases">
        <authorList>
            <person name="Zhirakovskaya E."/>
        </authorList>
    </citation>
    <scope>NUCLEOTIDE SEQUENCE</scope>
</reference>
<keyword evidence="1" id="KW-0472">Membrane</keyword>
<feature type="transmembrane region" description="Helical" evidence="1">
    <location>
        <begin position="76"/>
        <end position="93"/>
    </location>
</feature>
<accession>A0A3B1CY84</accession>
<organism evidence="2">
    <name type="scientific">hydrothermal vent metagenome</name>
    <dbReference type="NCBI Taxonomy" id="652676"/>
    <lineage>
        <taxon>unclassified sequences</taxon>
        <taxon>metagenomes</taxon>
        <taxon>ecological metagenomes</taxon>
    </lineage>
</organism>
<gene>
    <name evidence="2" type="ORF">MNBD_NITROSPIRAE02-966</name>
</gene>
<keyword evidence="1" id="KW-1133">Transmembrane helix</keyword>
<proteinExistence type="predicted"/>
<feature type="transmembrane region" description="Helical" evidence="1">
    <location>
        <begin position="43"/>
        <end position="64"/>
    </location>
</feature>